<evidence type="ECO:0008006" key="3">
    <source>
        <dbReference type="Google" id="ProtNLM"/>
    </source>
</evidence>
<dbReference type="PANTHER" id="PTHR31400:SF1">
    <property type="entry name" value="PROTEIN GUCD1"/>
    <property type="match status" value="1"/>
</dbReference>
<dbReference type="EMBL" id="JAGFBR010000006">
    <property type="protein sequence ID" value="KAH0465564.1"/>
    <property type="molecule type" value="Genomic_DNA"/>
</dbReference>
<gene>
    <name evidence="1" type="ORF">IEQ34_005667</name>
</gene>
<organism evidence="1 2">
    <name type="scientific">Dendrobium chrysotoxum</name>
    <name type="common">Orchid</name>
    <dbReference type="NCBI Taxonomy" id="161865"/>
    <lineage>
        <taxon>Eukaryota</taxon>
        <taxon>Viridiplantae</taxon>
        <taxon>Streptophyta</taxon>
        <taxon>Embryophyta</taxon>
        <taxon>Tracheophyta</taxon>
        <taxon>Spermatophyta</taxon>
        <taxon>Magnoliopsida</taxon>
        <taxon>Liliopsida</taxon>
        <taxon>Asparagales</taxon>
        <taxon>Orchidaceae</taxon>
        <taxon>Epidendroideae</taxon>
        <taxon>Malaxideae</taxon>
        <taxon>Dendrobiinae</taxon>
        <taxon>Dendrobium</taxon>
    </lineage>
</organism>
<dbReference type="Gene3D" id="3.90.70.10">
    <property type="entry name" value="Cysteine proteinases"/>
    <property type="match status" value="1"/>
</dbReference>
<sequence length="361" mass="40125">MEGPRGRNWRAKFSMHIFITLCFAVCLIFNSEKLPLVDFKSRVCGILETEDAQHVGRFSKLTTAGLVMWPLCFIADRLIKMLGEGKIGAKWCEAALARSNGVDASATFPARSHFVDVPHVRQQFHWDCGLACVLMVLRTVGIGHIDIHQLVDLCSTTSVWTVDLAYLLKRFSISFHFFTVTIGANPNFSDETFYREQLKDDVSRVDGLFEKALETGIVIECRSINGVDIAALISSGQYIAVALVDKIKLSQSQQKDGFFSVGSSDYMGINQGNEEVGNQKKMAKFRTLAISVSMNIGLSSVGHFIVICGYDAEASEFEIRDPASSRKNERVSLECLDCARKCYGTDEDIILVIIIYEISSI</sequence>
<proteinExistence type="predicted"/>
<name>A0AAV7HBS2_DENCH</name>
<comment type="caution">
    <text evidence="1">The sequence shown here is derived from an EMBL/GenBank/DDBJ whole genome shotgun (WGS) entry which is preliminary data.</text>
</comment>
<dbReference type="InterPro" id="IPR018616">
    <property type="entry name" value="GUCD1"/>
</dbReference>
<keyword evidence="2" id="KW-1185">Reference proteome</keyword>
<dbReference type="PANTHER" id="PTHR31400">
    <property type="entry name" value="GUANYLYL CYCLASE DOMAIN CONTAINING PROTEIN 1 GUCD1"/>
    <property type="match status" value="1"/>
</dbReference>
<dbReference type="Pfam" id="PF09778">
    <property type="entry name" value="Guanylate_cyc_2"/>
    <property type="match status" value="1"/>
</dbReference>
<accession>A0AAV7HBS2</accession>
<evidence type="ECO:0000313" key="1">
    <source>
        <dbReference type="EMBL" id="KAH0465564.1"/>
    </source>
</evidence>
<dbReference type="AlphaFoldDB" id="A0AAV7HBS2"/>
<dbReference type="Proteomes" id="UP000775213">
    <property type="component" value="Unassembled WGS sequence"/>
</dbReference>
<reference evidence="1 2" key="1">
    <citation type="journal article" date="2021" name="Hortic Res">
        <title>Chromosome-scale assembly of the Dendrobium chrysotoxum genome enhances the understanding of orchid evolution.</title>
        <authorList>
            <person name="Zhang Y."/>
            <person name="Zhang G.Q."/>
            <person name="Zhang D."/>
            <person name="Liu X.D."/>
            <person name="Xu X.Y."/>
            <person name="Sun W.H."/>
            <person name="Yu X."/>
            <person name="Zhu X."/>
            <person name="Wang Z.W."/>
            <person name="Zhao X."/>
            <person name="Zhong W.Y."/>
            <person name="Chen H."/>
            <person name="Yin W.L."/>
            <person name="Huang T."/>
            <person name="Niu S.C."/>
            <person name="Liu Z.J."/>
        </authorList>
    </citation>
    <scope>NUCLEOTIDE SEQUENCE [LARGE SCALE GENOMIC DNA]</scope>
    <source>
        <strain evidence="1">Lindl</strain>
    </source>
</reference>
<evidence type="ECO:0000313" key="2">
    <source>
        <dbReference type="Proteomes" id="UP000775213"/>
    </source>
</evidence>
<protein>
    <recommendedName>
        <fullName evidence="3">Guanylyl cyclase</fullName>
    </recommendedName>
</protein>